<protein>
    <recommendedName>
        <fullName evidence="3">DUF3558 domain-containing protein</fullName>
    </recommendedName>
</protein>
<keyword evidence="2" id="KW-1185">Reference proteome</keyword>
<evidence type="ECO:0000313" key="1">
    <source>
        <dbReference type="EMBL" id="MDT0390943.1"/>
    </source>
</evidence>
<sequence length="242" mass="25248">MTFSRGTRRRPSGGATRPGFGKAAALVGVALLLAGCGGNQRTGQAASAGVTSSPSPTPAACARDEPYYQAGLLQTEDVWTQGGRSQERTIVVELDPKACASGTKVADVPVESCRAADFPWTTSAASASRELAGAGVRAWGDVTHTAGGRTLQETVLAPSPSDEQHALAAAYRDHLRGCEARAVGGHGGKSDWLRLGDSAGQLLVSFHDGVVIALRADRAQWTDAELGEVMRLAESRSEKFME</sequence>
<organism evidence="1 2">
    <name type="scientific">Streptomyces dubilierae</name>
    <dbReference type="NCBI Taxonomy" id="3075533"/>
    <lineage>
        <taxon>Bacteria</taxon>
        <taxon>Bacillati</taxon>
        <taxon>Actinomycetota</taxon>
        <taxon>Actinomycetes</taxon>
        <taxon>Kitasatosporales</taxon>
        <taxon>Streptomycetaceae</taxon>
        <taxon>Streptomyces</taxon>
    </lineage>
</organism>
<evidence type="ECO:0000313" key="2">
    <source>
        <dbReference type="Proteomes" id="UP001183586"/>
    </source>
</evidence>
<comment type="caution">
    <text evidence="1">The sequence shown here is derived from an EMBL/GenBank/DDBJ whole genome shotgun (WGS) entry which is preliminary data.</text>
</comment>
<evidence type="ECO:0008006" key="3">
    <source>
        <dbReference type="Google" id="ProtNLM"/>
    </source>
</evidence>
<gene>
    <name evidence="1" type="ORF">RM641_26285</name>
</gene>
<dbReference type="Proteomes" id="UP001183586">
    <property type="component" value="Unassembled WGS sequence"/>
</dbReference>
<dbReference type="EMBL" id="JAVREU010000013">
    <property type="protein sequence ID" value="MDT0390943.1"/>
    <property type="molecule type" value="Genomic_DNA"/>
</dbReference>
<dbReference type="RefSeq" id="WP_311685927.1">
    <property type="nucleotide sequence ID" value="NZ_JAVREU010000013.1"/>
</dbReference>
<accession>A0ABU2PFL4</accession>
<reference evidence="2" key="1">
    <citation type="submission" date="2023-07" db="EMBL/GenBank/DDBJ databases">
        <title>30 novel species of actinomycetes from the DSMZ collection.</title>
        <authorList>
            <person name="Nouioui I."/>
        </authorList>
    </citation>
    <scope>NUCLEOTIDE SEQUENCE [LARGE SCALE GENOMIC DNA]</scope>
    <source>
        <strain evidence="2">DSM 41921</strain>
    </source>
</reference>
<proteinExistence type="predicted"/>
<name>A0ABU2PFL4_9ACTN</name>